<protein>
    <submittedName>
        <fullName evidence="1">Uncharacterized protein</fullName>
    </submittedName>
</protein>
<dbReference type="Proteomes" id="UP000064893">
    <property type="component" value="Chromosome"/>
</dbReference>
<gene>
    <name evidence="1" type="ORF">L21SP5_02528</name>
</gene>
<accession>A0A0S2I1A9</accession>
<dbReference type="EMBL" id="CP013118">
    <property type="protein sequence ID" value="ALO16152.1"/>
    <property type="molecule type" value="Genomic_DNA"/>
</dbReference>
<reference evidence="1 2" key="1">
    <citation type="submission" date="2015-11" db="EMBL/GenBank/DDBJ databases">
        <title>Description and complete genome sequence of a novel strain predominating in hypersaline microbial mats and representing a new family of the Bacteriodetes phylum.</title>
        <authorList>
            <person name="Spring S."/>
            <person name="Bunk B."/>
            <person name="Sproer C."/>
            <person name="Klenk H.-P."/>
        </authorList>
    </citation>
    <scope>NUCLEOTIDE SEQUENCE [LARGE SCALE GENOMIC DNA]</scope>
    <source>
        <strain evidence="1 2">L21-Spi-D4</strain>
    </source>
</reference>
<keyword evidence="2" id="KW-1185">Reference proteome</keyword>
<evidence type="ECO:0000313" key="2">
    <source>
        <dbReference type="Proteomes" id="UP000064893"/>
    </source>
</evidence>
<dbReference type="KEGG" id="blq:L21SP5_02528"/>
<sequence length="68" mass="8249">MRNFSYLIYRLEFYFKQRSPQIRNDRNVITRGVRGVLFSLRSLRETKIHQVLQKSEGLVQNETLTKFK</sequence>
<evidence type="ECO:0000313" key="1">
    <source>
        <dbReference type="EMBL" id="ALO16152.1"/>
    </source>
</evidence>
<dbReference type="STRING" id="1307839.L21SP5_02528"/>
<name>A0A0S2I1A9_9BACT</name>
<dbReference type="AlphaFoldDB" id="A0A0S2I1A9"/>
<organism evidence="1 2">
    <name type="scientific">Salinivirga cyanobacteriivorans</name>
    <dbReference type="NCBI Taxonomy" id="1307839"/>
    <lineage>
        <taxon>Bacteria</taxon>
        <taxon>Pseudomonadati</taxon>
        <taxon>Bacteroidota</taxon>
        <taxon>Bacteroidia</taxon>
        <taxon>Bacteroidales</taxon>
        <taxon>Salinivirgaceae</taxon>
        <taxon>Salinivirga</taxon>
    </lineage>
</organism>
<proteinExistence type="predicted"/>